<name>A0AAD3N4Z8_LATJO</name>
<dbReference type="Proteomes" id="UP001279410">
    <property type="component" value="Unassembled WGS sequence"/>
</dbReference>
<gene>
    <name evidence="1" type="ORF">AKAME5_001662000</name>
</gene>
<dbReference type="AlphaFoldDB" id="A0AAD3N4Z8"/>
<keyword evidence="2" id="KW-1185">Reference proteome</keyword>
<evidence type="ECO:0000313" key="2">
    <source>
        <dbReference type="Proteomes" id="UP001279410"/>
    </source>
</evidence>
<dbReference type="EMBL" id="BRZM01000076">
    <property type="protein sequence ID" value="GLD65135.1"/>
    <property type="molecule type" value="Genomic_DNA"/>
</dbReference>
<sequence>MVQKSDVISLEEVLCQAGIVNCSVVLLKNPVITTQTMAFSHEGCPLQHLHIASCRLTPLHNLKLHCSIEGKSPPDHDGAPSTVPCRKHLRWDLLVMPVTLEAIRTVKMPSNGYGTAVGTSDKLNLGRGSSRVLTDSQLDPPAQGCSNGTLREALLMQLNNPTAFKERKLFAFAIRRS</sequence>
<accession>A0AAD3N4Z8</accession>
<proteinExistence type="predicted"/>
<comment type="caution">
    <text evidence="1">The sequence shown here is derived from an EMBL/GenBank/DDBJ whole genome shotgun (WGS) entry which is preliminary data.</text>
</comment>
<protein>
    <submittedName>
        <fullName evidence="1">Upstream stimulatory factor 1 isoform X1</fullName>
    </submittedName>
</protein>
<reference evidence="1" key="1">
    <citation type="submission" date="2022-08" db="EMBL/GenBank/DDBJ databases">
        <title>Genome sequencing of akame (Lates japonicus).</title>
        <authorList>
            <person name="Hashiguchi Y."/>
            <person name="Takahashi H."/>
        </authorList>
    </citation>
    <scope>NUCLEOTIDE SEQUENCE</scope>
    <source>
        <strain evidence="1">Kochi</strain>
    </source>
</reference>
<organism evidence="1 2">
    <name type="scientific">Lates japonicus</name>
    <name type="common">Japanese lates</name>
    <dbReference type="NCBI Taxonomy" id="270547"/>
    <lineage>
        <taxon>Eukaryota</taxon>
        <taxon>Metazoa</taxon>
        <taxon>Chordata</taxon>
        <taxon>Craniata</taxon>
        <taxon>Vertebrata</taxon>
        <taxon>Euteleostomi</taxon>
        <taxon>Actinopterygii</taxon>
        <taxon>Neopterygii</taxon>
        <taxon>Teleostei</taxon>
        <taxon>Neoteleostei</taxon>
        <taxon>Acanthomorphata</taxon>
        <taxon>Carangaria</taxon>
        <taxon>Carangaria incertae sedis</taxon>
        <taxon>Centropomidae</taxon>
        <taxon>Lates</taxon>
    </lineage>
</organism>
<evidence type="ECO:0000313" key="1">
    <source>
        <dbReference type="EMBL" id="GLD65135.1"/>
    </source>
</evidence>